<evidence type="ECO:0000256" key="4">
    <source>
        <dbReference type="ARBA" id="ARBA00022777"/>
    </source>
</evidence>
<accession>A0A9Q0DN71</accession>
<dbReference type="GO" id="GO:0004674">
    <property type="term" value="F:protein serine/threonine kinase activity"/>
    <property type="evidence" value="ECO:0007669"/>
    <property type="project" value="UniProtKB-KW"/>
</dbReference>
<evidence type="ECO:0000259" key="7">
    <source>
        <dbReference type="PROSITE" id="PS50011"/>
    </source>
</evidence>
<evidence type="ECO:0000313" key="9">
    <source>
        <dbReference type="Proteomes" id="UP001148018"/>
    </source>
</evidence>
<proteinExistence type="predicted"/>
<evidence type="ECO:0000256" key="2">
    <source>
        <dbReference type="ARBA" id="ARBA00022679"/>
    </source>
</evidence>
<dbReference type="InterPro" id="IPR050108">
    <property type="entry name" value="CDK"/>
</dbReference>
<dbReference type="InterPro" id="IPR011009">
    <property type="entry name" value="Kinase-like_dom_sf"/>
</dbReference>
<dbReference type="Proteomes" id="UP001148018">
    <property type="component" value="Unassembled WGS sequence"/>
</dbReference>
<protein>
    <recommendedName>
        <fullName evidence="7">Protein kinase domain-containing protein</fullName>
    </recommendedName>
</protein>
<keyword evidence="9" id="KW-1185">Reference proteome</keyword>
<dbReference type="EMBL" id="JANIIK010000113">
    <property type="protein sequence ID" value="KAJ3591810.1"/>
    <property type="molecule type" value="Genomic_DNA"/>
</dbReference>
<evidence type="ECO:0000256" key="5">
    <source>
        <dbReference type="ARBA" id="ARBA00022840"/>
    </source>
</evidence>
<dbReference type="GO" id="GO:0005524">
    <property type="term" value="F:ATP binding"/>
    <property type="evidence" value="ECO:0007669"/>
    <property type="project" value="UniProtKB-UniRule"/>
</dbReference>
<dbReference type="AlphaFoldDB" id="A0A9Q0DN71"/>
<dbReference type="SMART" id="SM00220">
    <property type="entry name" value="S_TKc"/>
    <property type="match status" value="1"/>
</dbReference>
<dbReference type="Pfam" id="PF00069">
    <property type="entry name" value="Pkinase"/>
    <property type="match status" value="1"/>
</dbReference>
<evidence type="ECO:0000256" key="1">
    <source>
        <dbReference type="ARBA" id="ARBA00022527"/>
    </source>
</evidence>
<comment type="caution">
    <text evidence="8">The sequence shown here is derived from an EMBL/GenBank/DDBJ whole genome shotgun (WGS) entry which is preliminary data.</text>
</comment>
<keyword evidence="4" id="KW-0418">Kinase</keyword>
<feature type="binding site" evidence="6">
    <location>
        <position position="36"/>
    </location>
    <ligand>
        <name>ATP</name>
        <dbReference type="ChEBI" id="CHEBI:30616"/>
    </ligand>
</feature>
<keyword evidence="3 6" id="KW-0547">Nucleotide-binding</keyword>
<dbReference type="PROSITE" id="PS00107">
    <property type="entry name" value="PROTEIN_KINASE_ATP"/>
    <property type="match status" value="1"/>
</dbReference>
<dbReference type="OrthoDB" id="10027016at2759"/>
<evidence type="ECO:0000313" key="8">
    <source>
        <dbReference type="EMBL" id="KAJ3591810.1"/>
    </source>
</evidence>
<reference evidence="8" key="1">
    <citation type="submission" date="2022-07" db="EMBL/GenBank/DDBJ databases">
        <title>Chromosome-level genome of Muraenolepis orangiensis.</title>
        <authorList>
            <person name="Kim J."/>
        </authorList>
    </citation>
    <scope>NUCLEOTIDE SEQUENCE</scope>
    <source>
        <strain evidence="8">KU_S4_2022</strain>
        <tissue evidence="8">Muscle</tissue>
    </source>
</reference>
<keyword evidence="1" id="KW-0723">Serine/threonine-protein kinase</keyword>
<keyword evidence="2" id="KW-0808">Transferase</keyword>
<name>A0A9Q0DN71_9TELE</name>
<evidence type="ECO:0000256" key="3">
    <source>
        <dbReference type="ARBA" id="ARBA00022741"/>
    </source>
</evidence>
<dbReference type="GO" id="GO:0005634">
    <property type="term" value="C:nucleus"/>
    <property type="evidence" value="ECO:0007669"/>
    <property type="project" value="TreeGrafter"/>
</dbReference>
<dbReference type="PROSITE" id="PS50011">
    <property type="entry name" value="PROTEIN_KINASE_DOM"/>
    <property type="match status" value="1"/>
</dbReference>
<dbReference type="Gene3D" id="1.10.510.10">
    <property type="entry name" value="Transferase(Phosphotransferase) domain 1"/>
    <property type="match status" value="1"/>
</dbReference>
<feature type="domain" description="Protein kinase" evidence="7">
    <location>
        <begin position="6"/>
        <end position="131"/>
    </location>
</feature>
<gene>
    <name evidence="8" type="ORF">NHX12_006942</name>
</gene>
<sequence>MTMENYLVLGNLGEGSFGKVWKCRPKNSSGRHVAVKEYLDCNIERNITREIMPLTRLRHHNLLKAFGWFVEWGKLFGVFELMDHDLMSELSGGYMGHDALRKYTFQILLGTHFLHSRDRCSLALMLHSQIA</sequence>
<dbReference type="InterPro" id="IPR017441">
    <property type="entry name" value="Protein_kinase_ATP_BS"/>
</dbReference>
<evidence type="ECO:0000256" key="6">
    <source>
        <dbReference type="PROSITE-ProRule" id="PRU10141"/>
    </source>
</evidence>
<keyword evidence="5 6" id="KW-0067">ATP-binding</keyword>
<organism evidence="8 9">
    <name type="scientific">Muraenolepis orangiensis</name>
    <name type="common">Patagonian moray cod</name>
    <dbReference type="NCBI Taxonomy" id="630683"/>
    <lineage>
        <taxon>Eukaryota</taxon>
        <taxon>Metazoa</taxon>
        <taxon>Chordata</taxon>
        <taxon>Craniata</taxon>
        <taxon>Vertebrata</taxon>
        <taxon>Euteleostomi</taxon>
        <taxon>Actinopterygii</taxon>
        <taxon>Neopterygii</taxon>
        <taxon>Teleostei</taxon>
        <taxon>Neoteleostei</taxon>
        <taxon>Acanthomorphata</taxon>
        <taxon>Zeiogadaria</taxon>
        <taxon>Gadariae</taxon>
        <taxon>Gadiformes</taxon>
        <taxon>Muraenolepidoidei</taxon>
        <taxon>Muraenolepididae</taxon>
        <taxon>Muraenolepis</taxon>
    </lineage>
</organism>
<dbReference type="PANTHER" id="PTHR24056:SF400">
    <property type="entry name" value="KINASE, PUTATIVE-RELATED"/>
    <property type="match status" value="1"/>
</dbReference>
<dbReference type="PANTHER" id="PTHR24056">
    <property type="entry name" value="CELL DIVISION PROTEIN KINASE"/>
    <property type="match status" value="1"/>
</dbReference>
<dbReference type="SUPFAM" id="SSF56112">
    <property type="entry name" value="Protein kinase-like (PK-like)"/>
    <property type="match status" value="1"/>
</dbReference>
<dbReference type="InterPro" id="IPR000719">
    <property type="entry name" value="Prot_kinase_dom"/>
</dbReference>